<dbReference type="InterPro" id="IPR000569">
    <property type="entry name" value="HECT_dom"/>
</dbReference>
<dbReference type="Gene3D" id="3.90.1750.10">
    <property type="entry name" value="Hect, E3 ligase catalytic domains"/>
    <property type="match status" value="1"/>
</dbReference>
<dbReference type="Proteomes" id="UP001152795">
    <property type="component" value="Unassembled WGS sequence"/>
</dbReference>
<dbReference type="PROSITE" id="PS50237">
    <property type="entry name" value="HECT"/>
    <property type="match status" value="1"/>
</dbReference>
<organism evidence="5 6">
    <name type="scientific">Paramuricea clavata</name>
    <name type="common">Red gorgonian</name>
    <name type="synonym">Violescent sea-whip</name>
    <dbReference type="NCBI Taxonomy" id="317549"/>
    <lineage>
        <taxon>Eukaryota</taxon>
        <taxon>Metazoa</taxon>
        <taxon>Cnidaria</taxon>
        <taxon>Anthozoa</taxon>
        <taxon>Octocorallia</taxon>
        <taxon>Malacalcyonacea</taxon>
        <taxon>Plexauridae</taxon>
        <taxon>Paramuricea</taxon>
    </lineage>
</organism>
<dbReference type="GO" id="GO:0016874">
    <property type="term" value="F:ligase activity"/>
    <property type="evidence" value="ECO:0007669"/>
    <property type="project" value="UniProtKB-KW"/>
</dbReference>
<evidence type="ECO:0000256" key="4">
    <source>
        <dbReference type="SAM" id="SignalP"/>
    </source>
</evidence>
<feature type="compositionally biased region" description="Low complexity" evidence="3">
    <location>
        <begin position="241"/>
        <end position="250"/>
    </location>
</feature>
<dbReference type="EMBL" id="CACRXK020004720">
    <property type="protein sequence ID" value="CAB4003763.1"/>
    <property type="molecule type" value="Genomic_DNA"/>
</dbReference>
<name>A0A6S7HK19_PARCT</name>
<dbReference type="OrthoDB" id="5985187at2759"/>
<evidence type="ECO:0000256" key="1">
    <source>
        <dbReference type="ARBA" id="ARBA00022786"/>
    </source>
</evidence>
<feature type="non-terminal residue" evidence="5">
    <location>
        <position position="1"/>
    </location>
</feature>
<feature type="compositionally biased region" description="Polar residues" evidence="3">
    <location>
        <begin position="213"/>
        <end position="226"/>
    </location>
</feature>
<comment type="caution">
    <text evidence="5">The sequence shown here is derived from an EMBL/GenBank/DDBJ whole genome shotgun (WGS) entry which is preliminary data.</text>
</comment>
<proteinExistence type="predicted"/>
<protein>
    <submittedName>
        <fullName evidence="5">G2 M phase-specific E3 ubiquitin- ligase-like</fullName>
    </submittedName>
</protein>
<dbReference type="InterPro" id="IPR035983">
    <property type="entry name" value="Hect_E3_ubiquitin_ligase"/>
</dbReference>
<evidence type="ECO:0000313" key="5">
    <source>
        <dbReference type="EMBL" id="CAB4003763.1"/>
    </source>
</evidence>
<feature type="chain" id="PRO_5043512453" evidence="4">
    <location>
        <begin position="27"/>
        <end position="626"/>
    </location>
</feature>
<keyword evidence="6" id="KW-1185">Reference proteome</keyword>
<reference evidence="5" key="1">
    <citation type="submission" date="2020-04" db="EMBL/GenBank/DDBJ databases">
        <authorList>
            <person name="Alioto T."/>
            <person name="Alioto T."/>
            <person name="Gomez Garrido J."/>
        </authorList>
    </citation>
    <scope>NUCLEOTIDE SEQUENCE</scope>
    <source>
        <strain evidence="5">A484AB</strain>
    </source>
</reference>
<evidence type="ECO:0000256" key="3">
    <source>
        <dbReference type="SAM" id="MobiDB-lite"/>
    </source>
</evidence>
<dbReference type="GO" id="GO:0004842">
    <property type="term" value="F:ubiquitin-protein transferase activity"/>
    <property type="evidence" value="ECO:0007669"/>
    <property type="project" value="InterPro"/>
</dbReference>
<feature type="region of interest" description="Disordered" evidence="3">
    <location>
        <begin position="213"/>
        <end position="250"/>
    </location>
</feature>
<sequence>MDEAINTIVLILCFLADSTPAPSTSAQAVGSSAGVNSIGISGIIGRARDLLRANARSMGSTVNRALSCQPKRRRLGHLYGSKEKKAEVKTLEVTVIDYADHDDFAGNDGNIPDVIPDYSIGKDDVLFTGTVDLMTNDKEDTIRSKLVDVFRSRISGLKANDFSFVKVSRKVVSTPACKEGHKWDYPQIKAIKGQGKLYVRLENPLNCEISSLPSQSVPSVASNPASFNAPDESMASEGIETEQQSTSTRQQINIDDDDKDIDALQVMFPTRSVADLREIRRNNITMQETVDEILGKVSFIMFFHILGNVAQTQEKTASEVLNNLKKSMKPYMDSVKLKVDKEDFVMDFFHFYKSPEFDPVVPVKVQMRGEPAVDTGGVLRQAFTDVFGEILSEECYLRLFRGSNQRLTPIYSSEHVLTGVFEVLGKMIAHSLIQGGPGFPFLAPGIYWYVATGDLSEAIARASCLDIGDAELSCFIERIKDGTADDIREIAREDNFMRFMQECGESRMLTEQQNVHITWEGALRKDYLKSLLKPPVHTDAQIGNVVRMLYRFLENATKADLLNFLCFTTGSRSSTSCLIPGSISISVVDADSIFASTCTLELKLPSRFSQYSHFECAIRAIMMKSK</sequence>
<keyword evidence="5" id="KW-0436">Ligase</keyword>
<gene>
    <name evidence="5" type="ORF">PACLA_8A026618</name>
</gene>
<feature type="signal peptide" evidence="4">
    <location>
        <begin position="1"/>
        <end position="26"/>
    </location>
</feature>
<accession>A0A6S7HK19</accession>
<dbReference type="SUPFAM" id="SSF56204">
    <property type="entry name" value="Hect, E3 ligase catalytic domain"/>
    <property type="match status" value="1"/>
</dbReference>
<evidence type="ECO:0000313" key="6">
    <source>
        <dbReference type="Proteomes" id="UP001152795"/>
    </source>
</evidence>
<comment type="caution">
    <text evidence="2">Lacks conserved residue(s) required for the propagation of feature annotation.</text>
</comment>
<evidence type="ECO:0000256" key="2">
    <source>
        <dbReference type="PROSITE-ProRule" id="PRU00104"/>
    </source>
</evidence>
<dbReference type="AlphaFoldDB" id="A0A6S7HK19"/>
<keyword evidence="4" id="KW-0732">Signal</keyword>
<keyword evidence="1 2" id="KW-0833">Ubl conjugation pathway</keyword>